<reference evidence="2 3" key="1">
    <citation type="submission" date="2015-09" db="EMBL/GenBank/DDBJ databases">
        <authorList>
            <person name="Jackson K.R."/>
            <person name="Lunt B.L."/>
            <person name="Fisher J.N.B."/>
            <person name="Gardner A.V."/>
            <person name="Bailey M.E."/>
            <person name="Deus L.M."/>
            <person name="Earl A.S."/>
            <person name="Gibby P.D."/>
            <person name="Hartmann K.A."/>
            <person name="Liu J.E."/>
            <person name="Manci A.M."/>
            <person name="Nielsen D.A."/>
            <person name="Solomon M.B."/>
            <person name="Breakwell D.P."/>
            <person name="Burnett S.H."/>
            <person name="Grose J.H."/>
        </authorList>
    </citation>
    <scope>NUCLEOTIDE SEQUENCE [LARGE SCALE GENOMIC DNA]</scope>
    <source>
        <strain evidence="2 3">16</strain>
    </source>
</reference>
<evidence type="ECO:0000313" key="3">
    <source>
        <dbReference type="Proteomes" id="UP000048984"/>
    </source>
</evidence>
<organism evidence="2 3">
    <name type="scientific">Prosthecodimorpha hirschii</name>
    <dbReference type="NCBI Taxonomy" id="665126"/>
    <lineage>
        <taxon>Bacteria</taxon>
        <taxon>Pseudomonadati</taxon>
        <taxon>Pseudomonadota</taxon>
        <taxon>Alphaproteobacteria</taxon>
        <taxon>Hyphomicrobiales</taxon>
        <taxon>Ancalomicrobiaceae</taxon>
        <taxon>Prosthecodimorpha</taxon>
    </lineage>
</organism>
<dbReference type="EC" id="4.2.1.17" evidence="2"/>
<comment type="similarity">
    <text evidence="1">Belongs to the enoyl-CoA hydratase/isomerase family.</text>
</comment>
<reference evidence="2 3" key="2">
    <citation type="submission" date="2015-10" db="EMBL/GenBank/DDBJ databases">
        <title>Draft Genome Sequence of Prosthecomicrobium hirschii ATCC 27832.</title>
        <authorList>
            <person name="Daniel J."/>
            <person name="Givan S.A."/>
            <person name="Brun Y.V."/>
            <person name="Brown P.J."/>
        </authorList>
    </citation>
    <scope>NUCLEOTIDE SEQUENCE [LARGE SCALE GENOMIC DNA]</scope>
    <source>
        <strain evidence="2 3">16</strain>
    </source>
</reference>
<dbReference type="InterPro" id="IPR001753">
    <property type="entry name" value="Enoyl-CoA_hydra/iso"/>
</dbReference>
<dbReference type="RefSeq" id="WP_054359493.1">
    <property type="nucleotide sequence ID" value="NZ_LJYW01000001.1"/>
</dbReference>
<dbReference type="AlphaFoldDB" id="A0A0P6VNB9"/>
<dbReference type="STRING" id="665126.ABB55_14815"/>
<dbReference type="Gene3D" id="3.90.226.10">
    <property type="entry name" value="2-enoyl-CoA Hydratase, Chain A, domain 1"/>
    <property type="match status" value="1"/>
</dbReference>
<dbReference type="EMBL" id="LJYW01000001">
    <property type="protein sequence ID" value="KPL53328.1"/>
    <property type="molecule type" value="Genomic_DNA"/>
</dbReference>
<dbReference type="PANTHER" id="PTHR43802:SF1">
    <property type="entry name" value="IP11341P-RELATED"/>
    <property type="match status" value="1"/>
</dbReference>
<proteinExistence type="inferred from homology"/>
<name>A0A0P6VNB9_9HYPH</name>
<dbReference type="CDD" id="cd06558">
    <property type="entry name" value="crotonase-like"/>
    <property type="match status" value="1"/>
</dbReference>
<dbReference type="SUPFAM" id="SSF52096">
    <property type="entry name" value="ClpP/crotonase"/>
    <property type="match status" value="1"/>
</dbReference>
<sequence>MTDFIRTERHDAVLRIVLNRPEARNAQNREMLAGLDAAFAAAADDDTVRVVILAGAGAHFSAGHDLKQAQAERADFTVEQRWDFESRYYYDYCLRIFDHPKPVIAEIRGACIAAGFMVANMCDLIVASETAFFADPVCHSLGAAAVEVLVHPWVLGSRKAREFLYTGSRLSAQAAEAAGMVNRVVPDTELETRTLEFASRIAAAPPFALRLVKRSINRTLDAQGFRTALAAHFDTHQLSHVGEAFRAARDSGLAGSIRRET</sequence>
<keyword evidence="2" id="KW-0456">Lyase</keyword>
<protein>
    <submittedName>
        <fullName evidence="2">Enoyl-CoA hydratase</fullName>
        <ecNumber evidence="2">4.2.1.17</ecNumber>
    </submittedName>
</protein>
<dbReference type="InterPro" id="IPR029045">
    <property type="entry name" value="ClpP/crotonase-like_dom_sf"/>
</dbReference>
<accession>A0A0P6VNB9</accession>
<dbReference type="NCBIfam" id="NF006140">
    <property type="entry name" value="PRK08290.1"/>
    <property type="match status" value="1"/>
</dbReference>
<evidence type="ECO:0000256" key="1">
    <source>
        <dbReference type="ARBA" id="ARBA00005254"/>
    </source>
</evidence>
<keyword evidence="3" id="KW-1185">Reference proteome</keyword>
<gene>
    <name evidence="2" type="ORF">ABB55_14815</name>
</gene>
<dbReference type="GO" id="GO:0004300">
    <property type="term" value="F:enoyl-CoA hydratase activity"/>
    <property type="evidence" value="ECO:0007669"/>
    <property type="project" value="UniProtKB-EC"/>
</dbReference>
<dbReference type="Pfam" id="PF00378">
    <property type="entry name" value="ECH_1"/>
    <property type="match status" value="1"/>
</dbReference>
<comment type="caution">
    <text evidence="2">The sequence shown here is derived from an EMBL/GenBank/DDBJ whole genome shotgun (WGS) entry which is preliminary data.</text>
</comment>
<dbReference type="Proteomes" id="UP000048984">
    <property type="component" value="Unassembled WGS sequence"/>
</dbReference>
<evidence type="ECO:0000313" key="2">
    <source>
        <dbReference type="EMBL" id="KPL53328.1"/>
    </source>
</evidence>
<dbReference type="PANTHER" id="PTHR43802">
    <property type="entry name" value="ENOYL-COA HYDRATASE"/>
    <property type="match status" value="1"/>
</dbReference>